<reference evidence="2" key="1">
    <citation type="submission" date="2019-11" db="EMBL/GenBank/DDBJ databases">
        <title>Leishmania tarentolae CDS.</title>
        <authorList>
            <person name="Goto Y."/>
            <person name="Yamagishi J."/>
        </authorList>
    </citation>
    <scope>NUCLEOTIDE SEQUENCE [LARGE SCALE GENOMIC DNA]</scope>
    <source>
        <strain evidence="2">Parrot Tar II</strain>
    </source>
</reference>
<proteinExistence type="predicted"/>
<feature type="region of interest" description="Disordered" evidence="1">
    <location>
        <begin position="238"/>
        <end position="366"/>
    </location>
</feature>
<evidence type="ECO:0000313" key="2">
    <source>
        <dbReference type="EMBL" id="GET86205.1"/>
    </source>
</evidence>
<feature type="region of interest" description="Disordered" evidence="1">
    <location>
        <begin position="42"/>
        <end position="189"/>
    </location>
</feature>
<feature type="region of interest" description="Disordered" evidence="1">
    <location>
        <begin position="1"/>
        <end position="24"/>
    </location>
</feature>
<dbReference type="GO" id="GO:0016301">
    <property type="term" value="F:kinase activity"/>
    <property type="evidence" value="ECO:0007669"/>
    <property type="project" value="UniProtKB-KW"/>
</dbReference>
<evidence type="ECO:0000256" key="1">
    <source>
        <dbReference type="SAM" id="MobiDB-lite"/>
    </source>
</evidence>
<dbReference type="VEuPathDB" id="TriTrypDB:LtaPh_0807401"/>
<feature type="compositionally biased region" description="Polar residues" evidence="1">
    <location>
        <begin position="264"/>
        <end position="289"/>
    </location>
</feature>
<feature type="compositionally biased region" description="Polar residues" evidence="1">
    <location>
        <begin position="144"/>
        <end position="155"/>
    </location>
</feature>
<keyword evidence="3" id="KW-1185">Reference proteome</keyword>
<dbReference type="AlphaFoldDB" id="A0A640KAT0"/>
<evidence type="ECO:0000313" key="3">
    <source>
        <dbReference type="Proteomes" id="UP000419144"/>
    </source>
</evidence>
<feature type="region of interest" description="Disordered" evidence="1">
    <location>
        <begin position="575"/>
        <end position="613"/>
    </location>
</feature>
<keyword evidence="2" id="KW-0808">Transferase</keyword>
<feature type="compositionally biased region" description="Basic and acidic residues" evidence="1">
    <location>
        <begin position="238"/>
        <end position="260"/>
    </location>
</feature>
<feature type="compositionally biased region" description="Basic and acidic residues" evidence="1">
    <location>
        <begin position="582"/>
        <end position="591"/>
    </location>
</feature>
<comment type="caution">
    <text evidence="2">The sequence shown here is derived from an EMBL/GenBank/DDBJ whole genome shotgun (WGS) entry which is preliminary data.</text>
</comment>
<dbReference type="EMBL" id="BLBS01000009">
    <property type="protein sequence ID" value="GET86205.1"/>
    <property type="molecule type" value="Genomic_DNA"/>
</dbReference>
<feature type="compositionally biased region" description="Basic and acidic residues" evidence="1">
    <location>
        <begin position="292"/>
        <end position="301"/>
    </location>
</feature>
<feature type="compositionally biased region" description="Low complexity" evidence="1">
    <location>
        <begin position="104"/>
        <end position="117"/>
    </location>
</feature>
<feature type="region of interest" description="Disordered" evidence="1">
    <location>
        <begin position="390"/>
        <end position="409"/>
    </location>
</feature>
<organism evidence="2 3">
    <name type="scientific">Leishmania tarentolae</name>
    <name type="common">Sauroleishmania tarentolae</name>
    <dbReference type="NCBI Taxonomy" id="5689"/>
    <lineage>
        <taxon>Eukaryota</taxon>
        <taxon>Discoba</taxon>
        <taxon>Euglenozoa</taxon>
        <taxon>Kinetoplastea</taxon>
        <taxon>Metakinetoplastina</taxon>
        <taxon>Trypanosomatida</taxon>
        <taxon>Trypanosomatidae</taxon>
        <taxon>Leishmaniinae</taxon>
        <taxon>Leishmania</taxon>
        <taxon>lizard Leishmania</taxon>
    </lineage>
</organism>
<gene>
    <name evidence="2" type="ORF">LtaPh_0807401</name>
</gene>
<dbReference type="OrthoDB" id="252033at2759"/>
<keyword evidence="2" id="KW-0418">Kinase</keyword>
<protein>
    <submittedName>
        <fullName evidence="2">Protein kinase, putative</fullName>
    </submittedName>
</protein>
<name>A0A640KAT0_LEITA</name>
<feature type="compositionally biased region" description="Polar residues" evidence="1">
    <location>
        <begin position="600"/>
        <end position="611"/>
    </location>
</feature>
<sequence length="732" mass="75782">MAPAPPLRAPQKLHPSRGGGEAGALSIGELVARFDKQKQYIAEAKRRKSTHEAEPHGTGGESHASGAVERPRLSPGAAAALQQQVLKAGNAGGGGSGTPTRPLAGGASPSPAAAAPSRTTFMPPPLPAALRDAAAAEQRRPVEQPTNLLSPSRSCDGTAAAQVPNAENHAEARQASGGHSNLPGVCGQAYPALPQRQHIRGQLDENSALPSAAWGAASAVDELNAVLSELSSWRERSVLRQRRQDGHRAHRGDKDGRTGVETKGSANVFSTQPLTSFSASATPHDQLSTCAEKVDEHEPRVAEGAPDHAPNGHASTRGGDLYGRGSRPKAPLDDAEMPLSAATFASPAGNRRGSHDDDTDSDQSTTQSFVDALDTALDVDVVQAASAAAQQQQRQRLSPPPSVGTGSASCFSGRTSFLQQSIRKTFHVTSEKIDALQSTLMAGTVCRHPPFTGIPGATVRSADAAACAGDTENVADVHFTTSCLCGRAATSLGLLSMIYGSFMCSCDACVRFTGSVHGVEWLHLPEVAHGMLTLLSLPTPLDAPGACPTTKRASAGAGAAAAVALRSKAEYAQLNHQGNQEAEDKGKDDRNVCCVPPPQTQTSSVWPPSSSAGTGALAGDTAAAALAQANIRVYRHSLQVELPLQQQEAMCQPVLHTPALEVTGGGSAASTRHNAMYVIYTCLTCGSLIGMQHEGVEGLLLPKVTLDAQSLDILLWCAQTADAEAAELGKVG</sequence>
<dbReference type="Proteomes" id="UP000419144">
    <property type="component" value="Unassembled WGS sequence"/>
</dbReference>
<accession>A0A640KAT0</accession>